<dbReference type="Gene3D" id="2.60.40.10">
    <property type="entry name" value="Immunoglobulins"/>
    <property type="match status" value="1"/>
</dbReference>
<evidence type="ECO:0000256" key="2">
    <source>
        <dbReference type="ARBA" id="ARBA00022525"/>
    </source>
</evidence>
<comment type="caution">
    <text evidence="5">The sequence shown here is derived from an EMBL/GenBank/DDBJ whole genome shotgun (WGS) entry which is preliminary data.</text>
</comment>
<dbReference type="Gene3D" id="2.60.40.1120">
    <property type="entry name" value="Carboxypeptidase-like, regulatory domain"/>
    <property type="match status" value="2"/>
</dbReference>
<sequence length="320" mass="30307">MVGLRGRTAVQEPGLVASPGAGYEGDTVAGGAGSGAGGSDTAAFGTTDSGAGGSFTPAPGASTPPAGTGLAVSGRVHGTESAPVPHAAVTLISLGGRQLGRAVSRADGSYAVDVPGAGSYVLVVSAEGYRPRAVTVTVGGEPVACDVPLAGASGLAGTVRAVGGREPVAGALVVTADVRGEVIATGVTGADGGFGFGGLGPGPVTVAVSADGFRPVALPIEVAVSGMTRAEVELAPGARVRGTVTASGRPVDAASVTLVDAAGNVVASAVTGADGGYAFTDLDGGAYTVTATGYPPRAGQVTVGGAGVDGYDIELSHPGE</sequence>
<accession>A0ABW9HK03</accession>
<evidence type="ECO:0000313" key="6">
    <source>
        <dbReference type="Proteomes" id="UP001631957"/>
    </source>
</evidence>
<dbReference type="PANTHER" id="PTHR36108:SF13">
    <property type="entry name" value="COLOSSIN-B-RELATED"/>
    <property type="match status" value="1"/>
</dbReference>
<dbReference type="Pfam" id="PF13620">
    <property type="entry name" value="CarboxypepD_reg"/>
    <property type="match status" value="3"/>
</dbReference>
<dbReference type="PANTHER" id="PTHR36108">
    <property type="entry name" value="COLOSSIN-B-RELATED"/>
    <property type="match status" value="1"/>
</dbReference>
<feature type="compositionally biased region" description="Low complexity" evidence="4">
    <location>
        <begin position="56"/>
        <end position="69"/>
    </location>
</feature>
<keyword evidence="3" id="KW-0732">Signal</keyword>
<dbReference type="InterPro" id="IPR013783">
    <property type="entry name" value="Ig-like_fold"/>
</dbReference>
<dbReference type="SUPFAM" id="SSF49464">
    <property type="entry name" value="Carboxypeptidase regulatory domain-like"/>
    <property type="match status" value="2"/>
</dbReference>
<dbReference type="RefSeq" id="WP_409120821.1">
    <property type="nucleotide sequence ID" value="NZ_JBJVNI010000003.1"/>
</dbReference>
<keyword evidence="2" id="KW-0964">Secreted</keyword>
<dbReference type="InterPro" id="IPR008969">
    <property type="entry name" value="CarboxyPept-like_regulatory"/>
</dbReference>
<evidence type="ECO:0000256" key="4">
    <source>
        <dbReference type="SAM" id="MobiDB-lite"/>
    </source>
</evidence>
<evidence type="ECO:0000313" key="5">
    <source>
        <dbReference type="EMBL" id="MFM9608394.1"/>
    </source>
</evidence>
<protein>
    <submittedName>
        <fullName evidence="5">Collagen binding domain-containing protein</fullName>
    </submittedName>
</protein>
<organism evidence="5 6">
    <name type="scientific">Streptomyces niveiscabiei</name>
    <dbReference type="NCBI Taxonomy" id="164115"/>
    <lineage>
        <taxon>Bacteria</taxon>
        <taxon>Bacillati</taxon>
        <taxon>Actinomycetota</taxon>
        <taxon>Actinomycetes</taxon>
        <taxon>Kitasatosporales</taxon>
        <taxon>Streptomycetaceae</taxon>
        <taxon>Streptomyces</taxon>
    </lineage>
</organism>
<evidence type="ECO:0000256" key="3">
    <source>
        <dbReference type="ARBA" id="ARBA00022729"/>
    </source>
</evidence>
<feature type="compositionally biased region" description="Low complexity" evidence="4">
    <location>
        <begin position="39"/>
        <end position="48"/>
    </location>
</feature>
<dbReference type="Proteomes" id="UP001631957">
    <property type="component" value="Unassembled WGS sequence"/>
</dbReference>
<dbReference type="SUPFAM" id="SSF117074">
    <property type="entry name" value="Hypothetical protein PA1324"/>
    <property type="match status" value="1"/>
</dbReference>
<keyword evidence="5" id="KW-0176">Collagen</keyword>
<comment type="similarity">
    <text evidence="1">Belongs to the serine-aspartate repeat-containing protein (SDr) family.</text>
</comment>
<proteinExistence type="inferred from homology"/>
<dbReference type="EMBL" id="JBJVNI010000003">
    <property type="protein sequence ID" value="MFM9608394.1"/>
    <property type="molecule type" value="Genomic_DNA"/>
</dbReference>
<reference evidence="5 6" key="1">
    <citation type="submission" date="2024-12" db="EMBL/GenBank/DDBJ databases">
        <title>Forecasting of Potato common scab and diversities of Pathogenic streptomyces spp. in china.</title>
        <authorList>
            <person name="Handique U."/>
            <person name="Wu J."/>
        </authorList>
    </citation>
    <scope>NUCLEOTIDE SEQUENCE [LARGE SCALE GENOMIC DNA]</scope>
    <source>
        <strain evidence="5 6">ZRIMU1530</strain>
    </source>
</reference>
<feature type="region of interest" description="Disordered" evidence="4">
    <location>
        <begin position="1"/>
        <end position="69"/>
    </location>
</feature>
<name>A0ABW9HK03_9ACTN</name>
<evidence type="ECO:0000256" key="1">
    <source>
        <dbReference type="ARBA" id="ARBA00007257"/>
    </source>
</evidence>
<gene>
    <name evidence="5" type="ORF">ACKI18_06690</name>
</gene>
<feature type="compositionally biased region" description="Gly residues" evidence="4">
    <location>
        <begin position="28"/>
        <end position="38"/>
    </location>
</feature>
<keyword evidence="6" id="KW-1185">Reference proteome</keyword>